<dbReference type="PROSITE" id="PS50970">
    <property type="entry name" value="HCY"/>
    <property type="match status" value="1"/>
</dbReference>
<dbReference type="SUPFAM" id="SSF82282">
    <property type="entry name" value="Homocysteine S-methyltransferase"/>
    <property type="match status" value="1"/>
</dbReference>
<feature type="binding site" evidence="5 6">
    <location>
        <position position="269"/>
    </location>
    <ligand>
        <name>Zn(2+)</name>
        <dbReference type="ChEBI" id="CHEBI:29105"/>
    </ligand>
</feature>
<dbReference type="InterPro" id="IPR017226">
    <property type="entry name" value="BHMT-like"/>
</dbReference>
<dbReference type="GO" id="GO:0008270">
    <property type="term" value="F:zinc ion binding"/>
    <property type="evidence" value="ECO:0007669"/>
    <property type="project" value="InterPro"/>
</dbReference>
<evidence type="ECO:0000256" key="3">
    <source>
        <dbReference type="ARBA" id="ARBA00022723"/>
    </source>
</evidence>
<dbReference type="PANTHER" id="PTHR46015">
    <property type="entry name" value="ZGC:172121"/>
    <property type="match status" value="1"/>
</dbReference>
<accession>A0A8I0ETP3</accession>
<dbReference type="GO" id="GO:0009086">
    <property type="term" value="P:methionine biosynthetic process"/>
    <property type="evidence" value="ECO:0007669"/>
    <property type="project" value="InterPro"/>
</dbReference>
<protein>
    <submittedName>
        <fullName evidence="8">Homocysteine S-methyltransferase</fullName>
        <ecNumber evidence="8">2.1.1.10</ecNumber>
    </submittedName>
</protein>
<organism evidence="8 9">
    <name type="scientific">Aeromicrobium senzhongii</name>
    <dbReference type="NCBI Taxonomy" id="2663859"/>
    <lineage>
        <taxon>Bacteria</taxon>
        <taxon>Bacillati</taxon>
        <taxon>Actinomycetota</taxon>
        <taxon>Actinomycetes</taxon>
        <taxon>Propionibacteriales</taxon>
        <taxon>Nocardioidaceae</taxon>
        <taxon>Aeromicrobium</taxon>
    </lineage>
</organism>
<name>A0A8I0ETP3_9ACTN</name>
<dbReference type="EC" id="2.1.1.10" evidence="8"/>
<evidence type="ECO:0000313" key="8">
    <source>
        <dbReference type="EMBL" id="MBC9226005.1"/>
    </source>
</evidence>
<feature type="binding site" evidence="5 6">
    <location>
        <position position="207"/>
    </location>
    <ligand>
        <name>Zn(2+)</name>
        <dbReference type="ChEBI" id="CHEBI:29105"/>
    </ligand>
</feature>
<evidence type="ECO:0000256" key="1">
    <source>
        <dbReference type="ARBA" id="ARBA00022603"/>
    </source>
</evidence>
<dbReference type="EMBL" id="JACTVM010000002">
    <property type="protein sequence ID" value="MBC9226005.1"/>
    <property type="molecule type" value="Genomic_DNA"/>
</dbReference>
<comment type="cofactor">
    <cofactor evidence="5">
        <name>Zn(2+)</name>
        <dbReference type="ChEBI" id="CHEBI:29105"/>
    </cofactor>
    <text evidence="5">Binds 1 zinc ion per subunit.</text>
</comment>
<evidence type="ECO:0000313" key="9">
    <source>
        <dbReference type="Proteomes" id="UP000620591"/>
    </source>
</evidence>
<gene>
    <name evidence="8" type="primary">mmuM</name>
    <name evidence="8" type="ORF">IBG24_06745</name>
</gene>
<evidence type="ECO:0000256" key="6">
    <source>
        <dbReference type="PROSITE-ProRule" id="PRU00333"/>
    </source>
</evidence>
<dbReference type="Pfam" id="PF02574">
    <property type="entry name" value="S-methyl_trans"/>
    <property type="match status" value="1"/>
</dbReference>
<proteinExistence type="predicted"/>
<feature type="domain" description="Hcy-binding" evidence="7">
    <location>
        <begin position="5"/>
        <end position="284"/>
    </location>
</feature>
<reference evidence="8" key="1">
    <citation type="submission" date="2020-09" db="EMBL/GenBank/DDBJ databases">
        <title>Novel species in genus Aeromicrobium.</title>
        <authorList>
            <person name="Zhang G."/>
        </authorList>
    </citation>
    <scope>NUCLEOTIDE SEQUENCE</scope>
    <source>
        <strain evidence="8">Zg-636</strain>
    </source>
</reference>
<comment type="caution">
    <text evidence="8">The sequence shown here is derived from an EMBL/GenBank/DDBJ whole genome shotgun (WGS) entry which is preliminary data.</text>
</comment>
<dbReference type="GO" id="GO:0033528">
    <property type="term" value="P:S-methylmethionine cycle"/>
    <property type="evidence" value="ECO:0007669"/>
    <property type="project" value="TreeGrafter"/>
</dbReference>
<feature type="binding site" evidence="5 6">
    <location>
        <position position="270"/>
    </location>
    <ligand>
        <name>Zn(2+)</name>
        <dbReference type="ChEBI" id="CHEBI:29105"/>
    </ligand>
</feature>
<evidence type="ECO:0000259" key="7">
    <source>
        <dbReference type="PROSITE" id="PS50970"/>
    </source>
</evidence>
<keyword evidence="3 5" id="KW-0479">Metal-binding</keyword>
<evidence type="ECO:0000256" key="2">
    <source>
        <dbReference type="ARBA" id="ARBA00022679"/>
    </source>
</evidence>
<dbReference type="InterPro" id="IPR003726">
    <property type="entry name" value="HCY_dom"/>
</dbReference>
<dbReference type="InterPro" id="IPR036589">
    <property type="entry name" value="HCY_dom_sf"/>
</dbReference>
<keyword evidence="4 5" id="KW-0862">Zinc</keyword>
<dbReference type="InterPro" id="IPR051486">
    <property type="entry name" value="Hcy_S-methyltransferase"/>
</dbReference>
<keyword evidence="1 6" id="KW-0489">Methyltransferase</keyword>
<dbReference type="Gene3D" id="3.20.20.330">
    <property type="entry name" value="Homocysteine-binding-like domain"/>
    <property type="match status" value="1"/>
</dbReference>
<dbReference type="PANTHER" id="PTHR46015:SF1">
    <property type="entry name" value="HOMOCYSTEINE S-METHYLTRANSFERASE-LIKE ISOFORM 1"/>
    <property type="match status" value="1"/>
</dbReference>
<dbReference type="AlphaFoldDB" id="A0A8I0ETP3"/>
<evidence type="ECO:0000256" key="4">
    <source>
        <dbReference type="ARBA" id="ARBA00022833"/>
    </source>
</evidence>
<dbReference type="PIRSF" id="PIRSF037505">
    <property type="entry name" value="Betaine_HMT"/>
    <property type="match status" value="1"/>
</dbReference>
<dbReference type="Proteomes" id="UP000620591">
    <property type="component" value="Unassembled WGS sequence"/>
</dbReference>
<dbReference type="GO" id="GO:0032259">
    <property type="term" value="P:methylation"/>
    <property type="evidence" value="ECO:0007669"/>
    <property type="project" value="UniProtKB-KW"/>
</dbReference>
<dbReference type="NCBIfam" id="NF007020">
    <property type="entry name" value="PRK09485.1"/>
    <property type="match status" value="1"/>
</dbReference>
<keyword evidence="2 6" id="KW-0808">Transferase</keyword>
<dbReference type="GO" id="GO:0008898">
    <property type="term" value="F:S-adenosylmethionine-homocysteine S-methyltransferase activity"/>
    <property type="evidence" value="ECO:0007669"/>
    <property type="project" value="TreeGrafter"/>
</dbReference>
<sequence length="300" mass="31561">MGERWTPPAERHTGGVHILDGGLSNALEERGHDLSGGEWTARVLRSEPDAIVAVHRDYFAAGADVATTASYQSRDPGLIRLSVDLAREATDGVPGRLVAGSVGPFGALLADGSEYRGRYGVPVSALEYFHRPRIEALLAAAPDLLAVETIPDTDEAEVLVRLLAEYDHPAWLSYSIDGDRTCAGQRLEEAFALAAQVDSVVAIGVNCCAPVDVLPALQLAAATGKAGVAYPNAGEVWDAETQQWLGTATYDVSLVPRWIQVGAAWIGGCCRVGPAAIGRIAEQVRSVRETGGAGPAEAAR</sequence>
<evidence type="ECO:0000256" key="5">
    <source>
        <dbReference type="PIRSR" id="PIRSR037505-2"/>
    </source>
</evidence>